<name>A0A820DEK8_9BILA</name>
<dbReference type="PANTHER" id="PTHR46579:SF1">
    <property type="entry name" value="F5_8 TYPE C DOMAIN-CONTAINING PROTEIN"/>
    <property type="match status" value="1"/>
</dbReference>
<dbReference type="PANTHER" id="PTHR46579">
    <property type="entry name" value="F5/8 TYPE C DOMAIN-CONTAINING PROTEIN-RELATED"/>
    <property type="match status" value="1"/>
</dbReference>
<comment type="caution">
    <text evidence="2">The sequence shown here is derived from an EMBL/GenBank/DDBJ whole genome shotgun (WGS) entry which is preliminary data.</text>
</comment>
<sequence length="648" mass="73940">MSDEASDDSPFDEKYNTQQTNLNQSDNFTSVAPTLFTDRFDDEYLNLPSDDENEILLNTSLSSISSSSSSSDGSSSDDELENMNMSINSSLPDHRPLHSSTSTTVFQFSLDILEFCRISRLPDEQRIDLLELFQKYIPSPNLVPKSGEDLLGKCDWCWKILPIRKICGACYQSAKHGICSTVNCTHEKMKIPSDDTVEIISFDLAEQLKMLINKNIDLLKKYQDESRTQSTSDANDIVRGDVYRSILRIEKDFFVSVMIHSDGIPLYRSKNCIEINNNNNIKIILPMLMGDMPALSTMVQFVEHNAFYACMFCNTKGTYSHEGHCIVYSIDKDTELRTSENFEKCAQLAASIAFSEILDVPLPHSVVIDAMHTVFLCHSKKLLIHLQTFITKKNLLKINLKLRPVKFIHDILRRTRSFVNVQKWKASEVRLFILYIGLPVLVEFLPEDVCGDLALYNTILRLLHDYWENDKKLSDAISSLLKIYIKNLSKNINANLCPPKLLTISTHIHLHLPLQCKKFGRLDWFTNVVFESFLGFLKAFVEGSSGAGNQIAIAFISNFFLPKTKENKNHLYGHFCINNETFGSNILKMKIDFVDNVYIVVKHVERSLCEYDCSDVYSISTLRSRCFSVPFGDELKILTNYSCAYEHN</sequence>
<evidence type="ECO:0000313" key="3">
    <source>
        <dbReference type="Proteomes" id="UP000663842"/>
    </source>
</evidence>
<evidence type="ECO:0000256" key="1">
    <source>
        <dbReference type="SAM" id="MobiDB-lite"/>
    </source>
</evidence>
<feature type="compositionally biased region" description="Low complexity" evidence="1">
    <location>
        <begin position="63"/>
        <end position="74"/>
    </location>
</feature>
<dbReference type="Proteomes" id="UP000663842">
    <property type="component" value="Unassembled WGS sequence"/>
</dbReference>
<reference evidence="2" key="1">
    <citation type="submission" date="2021-02" db="EMBL/GenBank/DDBJ databases">
        <authorList>
            <person name="Nowell W R."/>
        </authorList>
    </citation>
    <scope>NUCLEOTIDE SEQUENCE</scope>
</reference>
<feature type="compositionally biased region" description="Polar residues" evidence="1">
    <location>
        <begin position="16"/>
        <end position="29"/>
    </location>
</feature>
<feature type="compositionally biased region" description="Acidic residues" evidence="1">
    <location>
        <begin position="1"/>
        <end position="10"/>
    </location>
</feature>
<accession>A0A820DEK8</accession>
<protein>
    <submittedName>
        <fullName evidence="2">Uncharacterized protein</fullName>
    </submittedName>
</protein>
<dbReference type="AlphaFoldDB" id="A0A820DEK8"/>
<gene>
    <name evidence="2" type="ORF">UXM345_LOCUS29640</name>
</gene>
<proteinExistence type="predicted"/>
<organism evidence="2 3">
    <name type="scientific">Rotaria magnacalcarata</name>
    <dbReference type="NCBI Taxonomy" id="392030"/>
    <lineage>
        <taxon>Eukaryota</taxon>
        <taxon>Metazoa</taxon>
        <taxon>Spiralia</taxon>
        <taxon>Gnathifera</taxon>
        <taxon>Rotifera</taxon>
        <taxon>Eurotatoria</taxon>
        <taxon>Bdelloidea</taxon>
        <taxon>Philodinida</taxon>
        <taxon>Philodinidae</taxon>
        <taxon>Rotaria</taxon>
    </lineage>
</organism>
<dbReference type="EMBL" id="CAJOBF010007373">
    <property type="protein sequence ID" value="CAF4230975.1"/>
    <property type="molecule type" value="Genomic_DNA"/>
</dbReference>
<feature type="region of interest" description="Disordered" evidence="1">
    <location>
        <begin position="63"/>
        <end position="96"/>
    </location>
</feature>
<feature type="region of interest" description="Disordered" evidence="1">
    <location>
        <begin position="1"/>
        <end position="29"/>
    </location>
</feature>
<evidence type="ECO:0000313" key="2">
    <source>
        <dbReference type="EMBL" id="CAF4230975.1"/>
    </source>
</evidence>